<dbReference type="EMBL" id="OBQD01000023">
    <property type="protein sequence ID" value="SOC46667.1"/>
    <property type="molecule type" value="Genomic_DNA"/>
</dbReference>
<evidence type="ECO:0000313" key="2">
    <source>
        <dbReference type="Proteomes" id="UP000219167"/>
    </source>
</evidence>
<keyword evidence="2" id="KW-1185">Reference proteome</keyword>
<sequence length="137" mass="15745">MFKLVKTMTAWWPVKVYEPDPEKPGKFAEHTFEIEFEILDRAQAEELARERDAILDVVKDSTGGENLRELERRLEEHNTKSFQRSIRNWRGVLDDDGNVLPFTNESLLLALKRNSVREAINAAYAEAIDSGKARLGN</sequence>
<dbReference type="RefSeq" id="WP_097142747.1">
    <property type="nucleotide sequence ID" value="NZ_OBQD01000023.1"/>
</dbReference>
<organism evidence="1 2">
    <name type="scientific">Rhizobium subbaraonis</name>
    <dbReference type="NCBI Taxonomy" id="908946"/>
    <lineage>
        <taxon>Bacteria</taxon>
        <taxon>Pseudomonadati</taxon>
        <taxon>Pseudomonadota</taxon>
        <taxon>Alphaproteobacteria</taxon>
        <taxon>Hyphomicrobiales</taxon>
        <taxon>Rhizobiaceae</taxon>
        <taxon>Rhizobium/Agrobacterium group</taxon>
        <taxon>Rhizobium</taxon>
    </lineage>
</organism>
<dbReference type="OrthoDB" id="7690128at2"/>
<accession>A0A285UYA8</accession>
<reference evidence="1 2" key="1">
    <citation type="submission" date="2017-08" db="EMBL/GenBank/DDBJ databases">
        <authorList>
            <person name="de Groot N.N."/>
        </authorList>
    </citation>
    <scope>NUCLEOTIDE SEQUENCE [LARGE SCALE GENOMIC DNA]</scope>
    <source>
        <strain evidence="1 2">JC85</strain>
    </source>
</reference>
<dbReference type="Proteomes" id="UP000219167">
    <property type="component" value="Unassembled WGS sequence"/>
</dbReference>
<protein>
    <submittedName>
        <fullName evidence="1">Uncharacterized protein</fullName>
    </submittedName>
</protein>
<gene>
    <name evidence="1" type="ORF">SAMN05892877_12384</name>
</gene>
<proteinExistence type="predicted"/>
<evidence type="ECO:0000313" key="1">
    <source>
        <dbReference type="EMBL" id="SOC46667.1"/>
    </source>
</evidence>
<dbReference type="AlphaFoldDB" id="A0A285UYA8"/>
<name>A0A285UYA8_9HYPH</name>